<dbReference type="FunFam" id="3.30.70.330:FF:000043">
    <property type="entry name" value="paraspeckle component 1 isoform X1"/>
    <property type="match status" value="1"/>
</dbReference>
<dbReference type="HOGENOM" id="CLU_511486_0_0_1"/>
<dbReference type="InterPro" id="IPR012677">
    <property type="entry name" value="Nucleotide-bd_a/b_plait_sf"/>
</dbReference>
<feature type="compositionally biased region" description="Pro residues" evidence="6">
    <location>
        <begin position="77"/>
        <end position="87"/>
    </location>
</feature>
<proteinExistence type="predicted"/>
<dbReference type="Gene3D" id="3.30.70.330">
    <property type="match status" value="2"/>
</dbReference>
<feature type="compositionally biased region" description="Low complexity" evidence="6">
    <location>
        <begin position="1"/>
        <end position="10"/>
    </location>
</feature>
<evidence type="ECO:0000256" key="2">
    <source>
        <dbReference type="ARBA" id="ARBA00022737"/>
    </source>
</evidence>
<feature type="domain" description="RRM" evidence="7">
    <location>
        <begin position="192"/>
        <end position="273"/>
    </location>
</feature>
<evidence type="ECO:0000259" key="7">
    <source>
        <dbReference type="PROSITE" id="PS50102"/>
    </source>
</evidence>
<dbReference type="SUPFAM" id="SSF54928">
    <property type="entry name" value="RNA-binding domain, RBD"/>
    <property type="match status" value="1"/>
</dbReference>
<dbReference type="PANTHER" id="PTHR23189">
    <property type="entry name" value="RNA RECOGNITION MOTIF-CONTAINING"/>
    <property type="match status" value="1"/>
</dbReference>
<dbReference type="eggNOG" id="KOG0115">
    <property type="taxonomic scope" value="Eukaryota"/>
</dbReference>
<dbReference type="Proteomes" id="UP000007875">
    <property type="component" value="Unassembled WGS sequence"/>
</dbReference>
<dbReference type="Gene3D" id="6.10.250.1170">
    <property type="match status" value="1"/>
</dbReference>
<feature type="coiled-coil region" evidence="5">
    <location>
        <begin position="312"/>
        <end position="401"/>
    </location>
</feature>
<dbReference type="SMART" id="SM00360">
    <property type="entry name" value="RRM"/>
    <property type="match status" value="2"/>
</dbReference>
<dbReference type="GO" id="GO:0016607">
    <property type="term" value="C:nuclear speck"/>
    <property type="evidence" value="ECO:0007669"/>
    <property type="project" value="UniProtKB-SubCell"/>
</dbReference>
<dbReference type="InterPro" id="IPR012975">
    <property type="entry name" value="NOPS"/>
</dbReference>
<protein>
    <recommendedName>
        <fullName evidence="7">RRM domain-containing protein</fullName>
    </recommendedName>
</protein>
<dbReference type="Pfam" id="PF00076">
    <property type="entry name" value="RRM_1"/>
    <property type="match status" value="2"/>
</dbReference>
<feature type="compositionally biased region" description="Gly residues" evidence="6">
    <location>
        <begin position="496"/>
        <end position="508"/>
    </location>
</feature>
<evidence type="ECO:0000256" key="5">
    <source>
        <dbReference type="SAM" id="Coils"/>
    </source>
</evidence>
<dbReference type="GeneTree" id="ENSGT00940000157358"/>
<name>H2YKR9_CIOSA</name>
<evidence type="ECO:0000256" key="1">
    <source>
        <dbReference type="ARBA" id="ARBA00004324"/>
    </source>
</evidence>
<feature type="compositionally biased region" description="Pro residues" evidence="6">
    <location>
        <begin position="34"/>
        <end position="48"/>
    </location>
</feature>
<evidence type="ECO:0000256" key="6">
    <source>
        <dbReference type="SAM" id="MobiDB-lite"/>
    </source>
</evidence>
<dbReference type="CDD" id="cd12332">
    <property type="entry name" value="RRM1_p54nrb_like"/>
    <property type="match status" value="1"/>
</dbReference>
<dbReference type="GO" id="GO:0003723">
    <property type="term" value="F:RNA binding"/>
    <property type="evidence" value="ECO:0007669"/>
    <property type="project" value="UniProtKB-UniRule"/>
</dbReference>
<feature type="compositionally biased region" description="Low complexity" evidence="6">
    <location>
        <begin position="18"/>
        <end position="33"/>
    </location>
</feature>
<dbReference type="FunCoup" id="H2YKR9">
    <property type="interactions" value="185"/>
</dbReference>
<reference evidence="9" key="1">
    <citation type="submission" date="2003-08" db="EMBL/GenBank/DDBJ databases">
        <authorList>
            <person name="Birren B."/>
            <person name="Nusbaum C."/>
            <person name="Abebe A."/>
            <person name="Abouelleil A."/>
            <person name="Adekoya E."/>
            <person name="Ait-zahra M."/>
            <person name="Allen N."/>
            <person name="Allen T."/>
            <person name="An P."/>
            <person name="Anderson M."/>
            <person name="Anderson S."/>
            <person name="Arachchi H."/>
            <person name="Armbruster J."/>
            <person name="Bachantsang P."/>
            <person name="Baldwin J."/>
            <person name="Barry A."/>
            <person name="Bayul T."/>
            <person name="Blitshsteyn B."/>
            <person name="Bloom T."/>
            <person name="Blye J."/>
            <person name="Boguslavskiy L."/>
            <person name="Borowsky M."/>
            <person name="Boukhgalter B."/>
            <person name="Brunache A."/>
            <person name="Butler J."/>
            <person name="Calixte N."/>
            <person name="Calvo S."/>
            <person name="Camarata J."/>
            <person name="Campo K."/>
            <person name="Chang J."/>
            <person name="Cheshatsang Y."/>
            <person name="Citroen M."/>
            <person name="Collymore A."/>
            <person name="Considine T."/>
            <person name="Cook A."/>
            <person name="Cooke P."/>
            <person name="Corum B."/>
            <person name="Cuomo C."/>
            <person name="David R."/>
            <person name="Dawoe T."/>
            <person name="Degray S."/>
            <person name="Dodge S."/>
            <person name="Dooley K."/>
            <person name="Dorje P."/>
            <person name="Dorjee K."/>
            <person name="Dorris L."/>
            <person name="Duffey N."/>
            <person name="Dupes A."/>
            <person name="Elkins T."/>
            <person name="Engels R."/>
            <person name="Erickson J."/>
            <person name="Farina A."/>
            <person name="Faro S."/>
            <person name="Ferreira P."/>
            <person name="Fischer H."/>
            <person name="Fitzgerald M."/>
            <person name="Foley K."/>
            <person name="Gage D."/>
            <person name="Galagan J."/>
            <person name="Gearin G."/>
            <person name="Gnerre S."/>
            <person name="Gnirke A."/>
            <person name="Goyette A."/>
            <person name="Graham J."/>
            <person name="Grandbois E."/>
            <person name="Gyaltsen K."/>
            <person name="Hafez N."/>
            <person name="Hagopian D."/>
            <person name="Hagos B."/>
            <person name="Hall J."/>
            <person name="Hatcher B."/>
            <person name="Heller A."/>
            <person name="Higgins H."/>
            <person name="Honan T."/>
            <person name="Horn A."/>
            <person name="Houde N."/>
            <person name="Hughes L."/>
            <person name="Hulme W."/>
            <person name="Husby E."/>
            <person name="Iliev I."/>
            <person name="Jaffe D."/>
            <person name="Jones C."/>
            <person name="Kamal M."/>
            <person name="Kamat A."/>
            <person name="Kamvysselis M."/>
            <person name="Karlsson E."/>
            <person name="Kells C."/>
            <person name="Kieu A."/>
            <person name="Kisner P."/>
            <person name="Kodira C."/>
            <person name="Kulbokas E."/>
            <person name="Labutti K."/>
            <person name="Lama D."/>
            <person name="Landers T."/>
            <person name="Leger J."/>
            <person name="Levine S."/>
            <person name="Lewis D."/>
            <person name="Lewis T."/>
            <person name="Lindblad-toh K."/>
            <person name="Liu X."/>
            <person name="Lokyitsang T."/>
            <person name="Lokyitsang Y."/>
            <person name="Lucien O."/>
            <person name="Lui A."/>
            <person name="Ma L.J."/>
            <person name="Mabbitt R."/>
            <person name="Macdonald J."/>
            <person name="Maclean C."/>
            <person name="Major J."/>
            <person name="Manning J."/>
            <person name="Marabella R."/>
            <person name="Maru K."/>
            <person name="Matthews C."/>
            <person name="Mauceli E."/>
            <person name="Mccarthy M."/>
            <person name="Mcdonough S."/>
            <person name="Mcghee T."/>
            <person name="Meldrim J."/>
            <person name="Meneus L."/>
            <person name="Mesirov J."/>
            <person name="Mihalev A."/>
            <person name="Mihova T."/>
            <person name="Mikkelsen T."/>
            <person name="Mlenga V."/>
            <person name="Moru K."/>
            <person name="Mozes J."/>
            <person name="Mulrain L."/>
            <person name="Munson G."/>
            <person name="Naylor J."/>
            <person name="Newes C."/>
            <person name="Nguyen C."/>
            <person name="Nguyen N."/>
            <person name="Nguyen T."/>
            <person name="Nicol R."/>
            <person name="Nielsen C."/>
            <person name="Nizzari M."/>
            <person name="Norbu C."/>
            <person name="Norbu N."/>
            <person name="O'donnell P."/>
            <person name="Okoawo O."/>
            <person name="O'leary S."/>
            <person name="Omotosho B."/>
            <person name="O'neill K."/>
            <person name="Osman S."/>
            <person name="Parker S."/>
            <person name="Perrin D."/>
            <person name="Phunkhang P."/>
            <person name="Piqani B."/>
            <person name="Purcell S."/>
            <person name="Rachupka T."/>
            <person name="Ramasamy U."/>
            <person name="Rameau R."/>
            <person name="Ray V."/>
            <person name="Raymond C."/>
            <person name="Retta R."/>
            <person name="Richardson S."/>
            <person name="Rise C."/>
            <person name="Rodriguez J."/>
            <person name="Rogers J."/>
            <person name="Rogov P."/>
            <person name="Rutman M."/>
            <person name="Schupbach R."/>
            <person name="Seaman C."/>
            <person name="Settipalli S."/>
            <person name="Sharpe T."/>
            <person name="Sheridan J."/>
            <person name="Sherpa N."/>
            <person name="Shi J."/>
            <person name="Smirnov S."/>
            <person name="Smith C."/>
            <person name="Sougnez C."/>
            <person name="Spencer B."/>
            <person name="Stalker J."/>
            <person name="Stange-thomann N."/>
            <person name="Stavropoulos S."/>
            <person name="Stetson K."/>
            <person name="Stone C."/>
            <person name="Stone S."/>
            <person name="Stubbs M."/>
            <person name="Talamas J."/>
            <person name="Tchuinga P."/>
            <person name="Tenzing P."/>
            <person name="Tesfaye S."/>
            <person name="Theodore J."/>
            <person name="Thoulutsang Y."/>
            <person name="Topham K."/>
            <person name="Towey S."/>
            <person name="Tsamla T."/>
            <person name="Tsomo N."/>
            <person name="Vallee D."/>
            <person name="Vassiliev H."/>
            <person name="Venkataraman V."/>
            <person name="Vinson J."/>
            <person name="Vo A."/>
            <person name="Wade C."/>
            <person name="Wang S."/>
            <person name="Wangchuk T."/>
            <person name="Wangdi T."/>
            <person name="Whittaker C."/>
            <person name="Wilkinson J."/>
            <person name="Wu Y."/>
            <person name="Wyman D."/>
            <person name="Yadav S."/>
            <person name="Yang S."/>
            <person name="Yang X."/>
            <person name="Yeager S."/>
            <person name="Yee E."/>
            <person name="Young G."/>
            <person name="Zainoun J."/>
            <person name="Zembeck L."/>
            <person name="Zimmer A."/>
            <person name="Zody M."/>
            <person name="Lander E."/>
        </authorList>
    </citation>
    <scope>NUCLEOTIDE SEQUENCE [LARGE SCALE GENOMIC DNA]</scope>
</reference>
<feature type="compositionally biased region" description="Basic and acidic residues" evidence="6">
    <location>
        <begin position="513"/>
        <end position="522"/>
    </location>
</feature>
<reference evidence="8" key="3">
    <citation type="submission" date="2025-09" db="UniProtKB">
        <authorList>
            <consortium name="Ensembl"/>
        </authorList>
    </citation>
    <scope>IDENTIFICATION</scope>
</reference>
<dbReference type="InParanoid" id="H2YKR9"/>
<organism evidence="8 9">
    <name type="scientific">Ciona savignyi</name>
    <name type="common">Pacific transparent sea squirt</name>
    <dbReference type="NCBI Taxonomy" id="51511"/>
    <lineage>
        <taxon>Eukaryota</taxon>
        <taxon>Metazoa</taxon>
        <taxon>Chordata</taxon>
        <taxon>Tunicata</taxon>
        <taxon>Ascidiacea</taxon>
        <taxon>Phlebobranchia</taxon>
        <taxon>Cionidae</taxon>
        <taxon>Ciona</taxon>
    </lineage>
</organism>
<dbReference type="AlphaFoldDB" id="H2YKR9"/>
<dbReference type="OMA" id="NAERAKW"/>
<dbReference type="CDD" id="cd12333">
    <property type="entry name" value="RRM2_p54nrb_like"/>
    <property type="match status" value="1"/>
</dbReference>
<accession>H2YKR9</accession>
<feature type="region of interest" description="Disordered" evidence="6">
    <location>
        <begin position="1"/>
        <end position="112"/>
    </location>
</feature>
<evidence type="ECO:0000256" key="4">
    <source>
        <dbReference type="PROSITE-ProRule" id="PRU00176"/>
    </source>
</evidence>
<evidence type="ECO:0000313" key="8">
    <source>
        <dbReference type="Ensembl" id="ENSCSAVP00000005921.1"/>
    </source>
</evidence>
<dbReference type="CDD" id="cd12931">
    <property type="entry name" value="eNOPS_SF"/>
    <property type="match status" value="1"/>
</dbReference>
<keyword evidence="3 4" id="KW-0694">RNA-binding</keyword>
<sequence>MPANRYSGNNRSGGGGNNRYFNNNRNQQNSRRGPPNPHADMPPPPVPPVLNNMPPKMPTPVPPVEIKTEISKSPNIPCKPEPVPPPNLSSQQPNTSLNDHNDSTASRPFERKFTQRSRLFVGNLPPNTSEEEFKKLFHPFGEVSETFVNGDKGYGFVRLDTRSNAERAKWELDGKVIRANRTLRVRFATHGAALCVKNLSPYVSNELLEEAFSQFGTVERAVVVVDDRGKSMERGIVEFARKTSAAKALQQIRSGCFLLTTSPRAVVASPLEQEDTEDGLSERNIQRNQGYFHEREAPPRFAQPKSFEEEFARRWKALYDLEKQQREHLEKNIQEAKEKLESEMENAIQDHQTMLMKQDLMRRQDELQRLEEARKRELDRRQELEVARENARKKEMEGQNQRLDMLRAQIEGTYKPDLPPPPSHPHPLPMGFNKPPGFGRPGSPLMPSQLQEQLTKELMGGQGGLAPAPSRFDQNRELAMLSQRGIPGGMPPNIGRGFGGPSFGGPMGPGQRRGYEMEYEHNQKRRRY</sequence>
<dbReference type="InterPro" id="IPR035979">
    <property type="entry name" value="RBD_domain_sf"/>
</dbReference>
<keyword evidence="9" id="KW-1185">Reference proteome</keyword>
<dbReference type="Ensembl" id="ENSCSAVT00000005996.1">
    <property type="protein sequence ID" value="ENSCSAVP00000005921.1"/>
    <property type="gene ID" value="ENSCSAVG00000003533.1"/>
</dbReference>
<feature type="domain" description="RRM" evidence="7">
    <location>
        <begin position="117"/>
        <end position="190"/>
    </location>
</feature>
<evidence type="ECO:0000256" key="3">
    <source>
        <dbReference type="ARBA" id="ARBA00022884"/>
    </source>
</evidence>
<dbReference type="PROSITE" id="PS50102">
    <property type="entry name" value="RRM"/>
    <property type="match status" value="2"/>
</dbReference>
<comment type="subcellular location">
    <subcellularLocation>
        <location evidence="1">Nucleus speckle</location>
    </subcellularLocation>
</comment>
<dbReference type="Pfam" id="PF08075">
    <property type="entry name" value="NOPS"/>
    <property type="match status" value="1"/>
</dbReference>
<keyword evidence="5" id="KW-0175">Coiled coil</keyword>
<reference evidence="8" key="2">
    <citation type="submission" date="2025-08" db="UniProtKB">
        <authorList>
            <consortium name="Ensembl"/>
        </authorList>
    </citation>
    <scope>IDENTIFICATION</scope>
</reference>
<dbReference type="STRING" id="51511.ENSCSAVP00000005921"/>
<evidence type="ECO:0000313" key="9">
    <source>
        <dbReference type="Proteomes" id="UP000007875"/>
    </source>
</evidence>
<feature type="region of interest" description="Disordered" evidence="6">
    <location>
        <begin position="486"/>
        <end position="528"/>
    </location>
</feature>
<dbReference type="InterPro" id="IPR000504">
    <property type="entry name" value="RRM_dom"/>
</dbReference>
<keyword evidence="2" id="KW-0677">Repeat</keyword>
<feature type="compositionally biased region" description="Polar residues" evidence="6">
    <location>
        <begin position="88"/>
        <end position="106"/>
    </location>
</feature>